<dbReference type="GO" id="GO:0016614">
    <property type="term" value="F:oxidoreductase activity, acting on CH-OH group of donors"/>
    <property type="evidence" value="ECO:0007669"/>
    <property type="project" value="InterPro"/>
</dbReference>
<dbReference type="PANTHER" id="PTHR42784:SF1">
    <property type="entry name" value="PYRANOSE 2-OXIDASE"/>
    <property type="match status" value="1"/>
</dbReference>
<evidence type="ECO:0000313" key="9">
    <source>
        <dbReference type="Proteomes" id="UP000294225"/>
    </source>
</evidence>
<dbReference type="PANTHER" id="PTHR42784">
    <property type="entry name" value="PYRANOSE 2-OXIDASE"/>
    <property type="match status" value="1"/>
</dbReference>
<evidence type="ECO:0000256" key="3">
    <source>
        <dbReference type="ARBA" id="ARBA00022630"/>
    </source>
</evidence>
<feature type="domain" description="Glucose-methanol-choline oxidoreductase C-terminal" evidence="7">
    <location>
        <begin position="384"/>
        <end position="505"/>
    </location>
</feature>
<dbReference type="EMBL" id="SJKC01000002">
    <property type="protein sequence ID" value="TCC38243.1"/>
    <property type="molecule type" value="Genomic_DNA"/>
</dbReference>
<comment type="cofactor">
    <cofactor evidence="1">
        <name>FAD</name>
        <dbReference type="ChEBI" id="CHEBI:57692"/>
    </cofactor>
</comment>
<dbReference type="Proteomes" id="UP000294225">
    <property type="component" value="Unassembled WGS sequence"/>
</dbReference>
<gene>
    <name evidence="8" type="ORF">E0H92_17520</name>
</gene>
<dbReference type="SUPFAM" id="SSF51905">
    <property type="entry name" value="FAD/NAD(P)-binding domain"/>
    <property type="match status" value="1"/>
</dbReference>
<evidence type="ECO:0000256" key="4">
    <source>
        <dbReference type="ARBA" id="ARBA00022827"/>
    </source>
</evidence>
<dbReference type="InterPro" id="IPR002938">
    <property type="entry name" value="FAD-bd"/>
</dbReference>
<dbReference type="GO" id="GO:0071949">
    <property type="term" value="F:FAD binding"/>
    <property type="evidence" value="ECO:0007669"/>
    <property type="project" value="InterPro"/>
</dbReference>
<evidence type="ECO:0000256" key="2">
    <source>
        <dbReference type="ARBA" id="ARBA00010790"/>
    </source>
</evidence>
<keyword evidence="3" id="KW-0285">Flavoprotein</keyword>
<accession>A0A4R0IW84</accession>
<protein>
    <submittedName>
        <fullName evidence="8">GMC family oxidoreductase</fullName>
    </submittedName>
</protein>
<comment type="caution">
    <text evidence="8">The sequence shown here is derived from an EMBL/GenBank/DDBJ whole genome shotgun (WGS) entry which is preliminary data.</text>
</comment>
<sequence>MRPGGPVALESSEGEEVVADLCIVGAGPAGISIARELAGSGIRVCLLESGGPNVERRAQWPSRGEIDGYPLHLLEESRVRAFGGTLRHPHLLDGGWAARPLDPIDFESRPERPESGWPFDRDHLIPYYVRAQHACGLAPYDLVNGDPTADGRPAPPVQDIELESTLFQFSAADFQDALPLLTNSPNVHVLLRCRVAGITTDPSGRRVESVTAVREDRSRVVVRPRLVVLATGGIENARLLLTAGSGHGLGNEHDLVGRYFGERMALPVGHVVLSGSRTLDDAAFFFRRNDATGALRIAERIQRDKNLLNCAFYLVPRPAAAATPAIRSLSTLYKAIGRRPRVEGVGTHLRNLAEGLPDLADMALSSVVSRPRTLVLRAQGEHAPNRDSRVSLGSRRDDLGVPVARVTWRPTAQDQESIRTSTGILDAVFRTSGFGYVKTMFDDVPATLVEGSHHHMGTTRMNVDPQKGVVDADSRVHSVANLYVAGSSVFPTYGASNPTLTIVALSLRLADHLRRVLTHGID</sequence>
<dbReference type="Pfam" id="PF05199">
    <property type="entry name" value="GMC_oxred_C"/>
    <property type="match status" value="1"/>
</dbReference>
<evidence type="ECO:0000256" key="1">
    <source>
        <dbReference type="ARBA" id="ARBA00001974"/>
    </source>
</evidence>
<organism evidence="8 9">
    <name type="scientific">Kribbella speibonae</name>
    <dbReference type="NCBI Taxonomy" id="1572660"/>
    <lineage>
        <taxon>Bacteria</taxon>
        <taxon>Bacillati</taxon>
        <taxon>Actinomycetota</taxon>
        <taxon>Actinomycetes</taxon>
        <taxon>Propionibacteriales</taxon>
        <taxon>Kribbellaceae</taxon>
        <taxon>Kribbella</taxon>
    </lineage>
</organism>
<proteinExistence type="inferred from homology"/>
<reference evidence="8 9" key="1">
    <citation type="submission" date="2019-02" db="EMBL/GenBank/DDBJ databases">
        <title>Kribbella capetownensis sp. nov. and Kribbella speibonae sp. nov., isolated from soil.</title>
        <authorList>
            <person name="Curtis S.M."/>
            <person name="Norton I."/>
            <person name="Everest G.J."/>
            <person name="Meyers P.R."/>
        </authorList>
    </citation>
    <scope>NUCLEOTIDE SEQUENCE [LARGE SCALE GENOMIC DNA]</scope>
    <source>
        <strain evidence="8 9">YM55</strain>
    </source>
</reference>
<comment type="similarity">
    <text evidence="2">Belongs to the GMC oxidoreductase family.</text>
</comment>
<keyword evidence="5" id="KW-0560">Oxidoreductase</keyword>
<dbReference type="InterPro" id="IPR051473">
    <property type="entry name" value="P2Ox-like"/>
</dbReference>
<dbReference type="Gene3D" id="3.50.50.60">
    <property type="entry name" value="FAD/NAD(P)-binding domain"/>
    <property type="match status" value="2"/>
</dbReference>
<evidence type="ECO:0000259" key="6">
    <source>
        <dbReference type="Pfam" id="PF01494"/>
    </source>
</evidence>
<dbReference type="InterPro" id="IPR036188">
    <property type="entry name" value="FAD/NAD-bd_sf"/>
</dbReference>
<evidence type="ECO:0000259" key="7">
    <source>
        <dbReference type="Pfam" id="PF05199"/>
    </source>
</evidence>
<dbReference type="Pfam" id="PF01494">
    <property type="entry name" value="FAD_binding_3"/>
    <property type="match status" value="1"/>
</dbReference>
<dbReference type="AlphaFoldDB" id="A0A4R0IW84"/>
<evidence type="ECO:0000313" key="8">
    <source>
        <dbReference type="EMBL" id="TCC38243.1"/>
    </source>
</evidence>
<name>A0A4R0IW84_9ACTN</name>
<dbReference type="InterPro" id="IPR007867">
    <property type="entry name" value="GMC_OxRtase_C"/>
</dbReference>
<feature type="domain" description="FAD-binding" evidence="6">
    <location>
        <begin position="20"/>
        <end position="49"/>
    </location>
</feature>
<keyword evidence="4" id="KW-0274">FAD</keyword>
<evidence type="ECO:0000256" key="5">
    <source>
        <dbReference type="ARBA" id="ARBA00023002"/>
    </source>
</evidence>
<dbReference type="PRINTS" id="PR00411">
    <property type="entry name" value="PNDRDTASEI"/>
</dbReference>